<evidence type="ECO:0000256" key="8">
    <source>
        <dbReference type="SAM" id="MobiDB-lite"/>
    </source>
</evidence>
<dbReference type="InterPro" id="IPR032675">
    <property type="entry name" value="LRR_dom_sf"/>
</dbReference>
<proteinExistence type="inferred from homology"/>
<evidence type="ECO:0000313" key="11">
    <source>
        <dbReference type="Proteomes" id="UP001344447"/>
    </source>
</evidence>
<name>A0AAN7U7N9_9MYCE</name>
<keyword evidence="4 9" id="KW-0812">Transmembrane</keyword>
<evidence type="ECO:0000256" key="3">
    <source>
        <dbReference type="ARBA" id="ARBA00020827"/>
    </source>
</evidence>
<evidence type="ECO:0000256" key="6">
    <source>
        <dbReference type="ARBA" id="ARBA00022989"/>
    </source>
</evidence>
<dbReference type="AlphaFoldDB" id="A0AAN7U7N9"/>
<dbReference type="GO" id="GO:0000045">
    <property type="term" value="P:autophagosome assembly"/>
    <property type="evidence" value="ECO:0007669"/>
    <property type="project" value="TreeGrafter"/>
</dbReference>
<evidence type="ECO:0000256" key="1">
    <source>
        <dbReference type="ARBA" id="ARBA00004477"/>
    </source>
</evidence>
<evidence type="ECO:0000256" key="5">
    <source>
        <dbReference type="ARBA" id="ARBA00022824"/>
    </source>
</evidence>
<dbReference type="Gene3D" id="3.80.10.10">
    <property type="entry name" value="Ribonuclease Inhibitor"/>
    <property type="match status" value="1"/>
</dbReference>
<feature type="region of interest" description="Disordered" evidence="8">
    <location>
        <begin position="396"/>
        <end position="419"/>
    </location>
</feature>
<evidence type="ECO:0000256" key="2">
    <source>
        <dbReference type="ARBA" id="ARBA00009436"/>
    </source>
</evidence>
<gene>
    <name evidence="10" type="ORF">RB653_005444</name>
</gene>
<keyword evidence="5" id="KW-0256">Endoplasmic reticulum</keyword>
<dbReference type="GO" id="GO:0034975">
    <property type="term" value="P:protein folding in endoplasmic reticulum"/>
    <property type="evidence" value="ECO:0007669"/>
    <property type="project" value="TreeGrafter"/>
</dbReference>
<keyword evidence="7 9" id="KW-0472">Membrane</keyword>
<evidence type="ECO:0000256" key="9">
    <source>
        <dbReference type="SAM" id="Phobius"/>
    </source>
</evidence>
<accession>A0AAN7U7N9</accession>
<evidence type="ECO:0000313" key="10">
    <source>
        <dbReference type="EMBL" id="KAK5583842.1"/>
    </source>
</evidence>
<protein>
    <recommendedName>
        <fullName evidence="3">ER membrane protein complex subunit 6</fullName>
    </recommendedName>
</protein>
<organism evidence="10 11">
    <name type="scientific">Dictyostelium firmibasis</name>
    <dbReference type="NCBI Taxonomy" id="79012"/>
    <lineage>
        <taxon>Eukaryota</taxon>
        <taxon>Amoebozoa</taxon>
        <taxon>Evosea</taxon>
        <taxon>Eumycetozoa</taxon>
        <taxon>Dictyostelia</taxon>
        <taxon>Dictyosteliales</taxon>
        <taxon>Dictyosteliaceae</taxon>
        <taxon>Dictyostelium</taxon>
    </lineage>
</organism>
<dbReference type="InterPro" id="IPR029008">
    <property type="entry name" value="EMC6-like"/>
</dbReference>
<dbReference type="EMBL" id="JAVFKY010000001">
    <property type="protein sequence ID" value="KAK5583842.1"/>
    <property type="molecule type" value="Genomic_DNA"/>
</dbReference>
<feature type="transmembrane region" description="Helical" evidence="9">
    <location>
        <begin position="39"/>
        <end position="59"/>
    </location>
</feature>
<evidence type="ECO:0000256" key="7">
    <source>
        <dbReference type="ARBA" id="ARBA00023136"/>
    </source>
</evidence>
<dbReference type="GO" id="GO:0072546">
    <property type="term" value="C:EMC complex"/>
    <property type="evidence" value="ECO:0007669"/>
    <property type="project" value="InterPro"/>
</dbReference>
<comment type="caution">
    <text evidence="10">The sequence shown here is derived from an EMBL/GenBank/DDBJ whole genome shotgun (WGS) entry which is preliminary data.</text>
</comment>
<keyword evidence="11" id="KW-1185">Reference proteome</keyword>
<dbReference type="PANTHER" id="PTHR20994">
    <property type="entry name" value="ER MEMBRANE PROTEIN COMPLEX SUBUNIT 6"/>
    <property type="match status" value="1"/>
</dbReference>
<comment type="subcellular location">
    <subcellularLocation>
        <location evidence="1">Endoplasmic reticulum membrane</location>
        <topology evidence="1">Multi-pass membrane protein</topology>
    </subcellularLocation>
</comment>
<dbReference type="Pfam" id="PF07019">
    <property type="entry name" value="EMC6"/>
    <property type="match status" value="1"/>
</dbReference>
<evidence type="ECO:0000256" key="4">
    <source>
        <dbReference type="ARBA" id="ARBA00022692"/>
    </source>
</evidence>
<comment type="similarity">
    <text evidence="2">Belongs to the EMC6 family.</text>
</comment>
<reference evidence="10 11" key="1">
    <citation type="submission" date="2023-11" db="EMBL/GenBank/DDBJ databases">
        <title>Dfirmibasis_genome.</title>
        <authorList>
            <person name="Edelbroek B."/>
            <person name="Kjellin J."/>
            <person name="Jerlstrom-Hultqvist J."/>
            <person name="Soderbom F."/>
        </authorList>
    </citation>
    <scope>NUCLEOTIDE SEQUENCE [LARGE SCALE GENOMIC DNA]</scope>
    <source>
        <strain evidence="10 11">TNS-C-14</strain>
    </source>
</reference>
<dbReference type="PANTHER" id="PTHR20994:SF0">
    <property type="entry name" value="ER MEMBRANE PROTEIN COMPLEX SUBUNIT 6"/>
    <property type="match status" value="1"/>
</dbReference>
<sequence length="750" mass="86167">MLHPQQMQEQQQQQQEAQAASTVPEHYEMEYIQRNNKTVSFCQIPISILGGAIAGVIGFSGVYGFLFYIFVYITFCSLFTLKENKNLHLYFPNPKSIWFDSIGAGLMILNDYLSFYESYGDQENGTLFLNYSIMKLNLICKEWRREIIPNLTFPRIEIINMDVLGYVVEWIEKFGLPINNIKFPFHQQKSIFKDDFLSPQLTESIPLIVDRIKTISFRSGKIDYGGTILLTENTENASFGVFNNKEYQKFCNILTNYQELIKRSLKSLTLTTILYECDINIKDIQQSIKSLQVLDTLTLASCFQNQILSLDLIPQLSKTLRKIKLLYINIDYEMLLNMITLIIESQQKLNCRFGDLDCDDNGDGDGFGGDGGEGSSLTNFELNAKFLNHHLIKNNNKTSSNNSNQLPDNGVLWEDEDDKTNNQPFSESSNWYYLDGVFELISNWKSLRSFKLIMPDETVNVSSVLNFLGCQENLEKFTFIVKLNDDINNNNNNSNDEYITSVNNFNYSVRKMMIKSFIENDRECIPMIWNKCKNLKKLELHLEGDTMDGGFYSFNNNNNSEKPSLDLEIKIVSLNHPYSNRLFNSIRFNLNVVSVSIINELDELDSLREVLLWNHPTIKTLNLNKSDCKSPSSTLSLVDPIVNNKTIEFLYIAGVLQKDSPSYQDDNLELLTQILSHNDTLIHLDFSFNPLPCKITDQELAKLLAAIQSNNTIQSLTMNNCWDVSSKYTKIIQHALLKFGKLATYCDNPY</sequence>
<dbReference type="Proteomes" id="UP001344447">
    <property type="component" value="Unassembled WGS sequence"/>
</dbReference>
<dbReference type="SUPFAM" id="SSF52047">
    <property type="entry name" value="RNI-like"/>
    <property type="match status" value="1"/>
</dbReference>
<dbReference type="InterPro" id="IPR008504">
    <property type="entry name" value="Emc6"/>
</dbReference>
<keyword evidence="6 9" id="KW-1133">Transmembrane helix</keyword>